<dbReference type="CDD" id="cd22392">
    <property type="entry name" value="KH-I_PNO1_rpt2"/>
    <property type="match status" value="1"/>
</dbReference>
<evidence type="ECO:0000313" key="11">
    <source>
        <dbReference type="EMBL" id="KIO20551.1"/>
    </source>
</evidence>
<accession>A0A0C3Q8E6</accession>
<comment type="subcellular location">
    <subcellularLocation>
        <location evidence="1">Nucleus</location>
        <location evidence="1">Nucleolus</location>
    </subcellularLocation>
</comment>
<organism evidence="11 12">
    <name type="scientific">Tulasnella calospora MUT 4182</name>
    <dbReference type="NCBI Taxonomy" id="1051891"/>
    <lineage>
        <taxon>Eukaryota</taxon>
        <taxon>Fungi</taxon>
        <taxon>Dikarya</taxon>
        <taxon>Basidiomycota</taxon>
        <taxon>Agaricomycotina</taxon>
        <taxon>Agaricomycetes</taxon>
        <taxon>Cantharellales</taxon>
        <taxon>Tulasnellaceae</taxon>
        <taxon>Tulasnella</taxon>
    </lineage>
</organism>
<evidence type="ECO:0000256" key="5">
    <source>
        <dbReference type="ARBA" id="ARBA00022884"/>
    </source>
</evidence>
<dbReference type="Gene3D" id="3.30.1370.10">
    <property type="entry name" value="K Homology domain, type 1"/>
    <property type="match status" value="1"/>
</dbReference>
<reference evidence="12" key="2">
    <citation type="submission" date="2015-01" db="EMBL/GenBank/DDBJ databases">
        <title>Evolutionary Origins and Diversification of the Mycorrhizal Mutualists.</title>
        <authorList>
            <consortium name="DOE Joint Genome Institute"/>
            <consortium name="Mycorrhizal Genomics Consortium"/>
            <person name="Kohler A."/>
            <person name="Kuo A."/>
            <person name="Nagy L.G."/>
            <person name="Floudas D."/>
            <person name="Copeland A."/>
            <person name="Barry K.W."/>
            <person name="Cichocki N."/>
            <person name="Veneault-Fourrey C."/>
            <person name="LaButti K."/>
            <person name="Lindquist E.A."/>
            <person name="Lipzen A."/>
            <person name="Lundell T."/>
            <person name="Morin E."/>
            <person name="Murat C."/>
            <person name="Riley R."/>
            <person name="Ohm R."/>
            <person name="Sun H."/>
            <person name="Tunlid A."/>
            <person name="Henrissat B."/>
            <person name="Grigoriev I.V."/>
            <person name="Hibbett D.S."/>
            <person name="Martin F."/>
        </authorList>
    </citation>
    <scope>NUCLEOTIDE SEQUENCE [LARGE SCALE GENOMIC DNA]</scope>
    <source>
        <strain evidence="12">MUT 4182</strain>
    </source>
</reference>
<evidence type="ECO:0000256" key="2">
    <source>
        <dbReference type="ARBA" id="ARBA00007515"/>
    </source>
</evidence>
<gene>
    <name evidence="11" type="ORF">M407DRAFT_81430</name>
</gene>
<dbReference type="InterPro" id="IPR055211">
    <property type="entry name" value="KH_PNO1_2nd"/>
</dbReference>
<dbReference type="SUPFAM" id="SSF54791">
    <property type="entry name" value="Eukaryotic type KH-domain (KH-domain type I)"/>
    <property type="match status" value="1"/>
</dbReference>
<reference evidence="11 12" key="1">
    <citation type="submission" date="2014-04" db="EMBL/GenBank/DDBJ databases">
        <authorList>
            <consortium name="DOE Joint Genome Institute"/>
            <person name="Kuo A."/>
            <person name="Girlanda M."/>
            <person name="Perotto S."/>
            <person name="Kohler A."/>
            <person name="Nagy L.G."/>
            <person name="Floudas D."/>
            <person name="Copeland A."/>
            <person name="Barry K.W."/>
            <person name="Cichocki N."/>
            <person name="Veneault-Fourrey C."/>
            <person name="LaButti K."/>
            <person name="Lindquist E.A."/>
            <person name="Lipzen A."/>
            <person name="Lundell T."/>
            <person name="Morin E."/>
            <person name="Murat C."/>
            <person name="Sun H."/>
            <person name="Tunlid A."/>
            <person name="Henrissat B."/>
            <person name="Grigoriev I.V."/>
            <person name="Hibbett D.S."/>
            <person name="Martin F."/>
            <person name="Nordberg H.P."/>
            <person name="Cantor M.N."/>
            <person name="Hua S.X."/>
        </authorList>
    </citation>
    <scope>NUCLEOTIDE SEQUENCE [LARGE SCALE GENOMIC DNA]</scope>
    <source>
        <strain evidence="11 12">MUT 4182</strain>
    </source>
</reference>
<evidence type="ECO:0000256" key="6">
    <source>
        <dbReference type="ARBA" id="ARBA00023242"/>
    </source>
</evidence>
<sequence length="220" mass="24413">MIDVAPTTILESDPSTLDDQPPPMFAPLDESAAPSSKLKTEMRSIPIPPHRMSPLRKEWVNIFTPLTEMLGLQVRMNPVRKCVEMRTSKFTKEVGAIQKGADYVRAFALGFKVADSIALLRLDDLYLDSFEIKDVKALHGDHLARAIGRIAGHQGKTRFTIENATRTRIILADTKIHIMGSFQNIKLAKDAIVNLILGSPPGKVYASLRTVSARLKQRAI</sequence>
<dbReference type="GO" id="GO:0005730">
    <property type="term" value="C:nucleolus"/>
    <property type="evidence" value="ECO:0007669"/>
    <property type="project" value="UniProtKB-SubCell"/>
</dbReference>
<dbReference type="AlphaFoldDB" id="A0A0C3Q8E6"/>
<evidence type="ECO:0000313" key="12">
    <source>
        <dbReference type="Proteomes" id="UP000054248"/>
    </source>
</evidence>
<feature type="compositionally biased region" description="Polar residues" evidence="9">
    <location>
        <begin position="9"/>
        <end position="18"/>
    </location>
</feature>
<dbReference type="InterPro" id="IPR055212">
    <property type="entry name" value="KH-I_PNO1_first"/>
</dbReference>
<dbReference type="PANTHER" id="PTHR12826">
    <property type="entry name" value="RIBONUCLEASE Y"/>
    <property type="match status" value="1"/>
</dbReference>
<dbReference type="STRING" id="1051891.A0A0C3Q8E6"/>
<keyword evidence="6" id="KW-0539">Nucleus</keyword>
<comment type="subunit">
    <text evidence="3">Component of the small ribosomal subunit, ribosomal RNA processing complex (SSU RRP complex).</text>
</comment>
<keyword evidence="12" id="KW-1185">Reference proteome</keyword>
<comment type="function">
    <text evidence="7">Required for small ribosomal subunit (SSU) synthesis. Has a role in the processing of early nucleolar and late cytoplasmic pre-RNA species.</text>
</comment>
<dbReference type="GO" id="GO:0003723">
    <property type="term" value="F:RNA binding"/>
    <property type="evidence" value="ECO:0007669"/>
    <property type="project" value="UniProtKB-KW"/>
</dbReference>
<name>A0A0C3Q8E6_9AGAM</name>
<evidence type="ECO:0000256" key="9">
    <source>
        <dbReference type="SAM" id="MobiDB-lite"/>
    </source>
</evidence>
<dbReference type="CDD" id="cd22391">
    <property type="entry name" value="KH-I_PNO1_rpt1"/>
    <property type="match status" value="1"/>
</dbReference>
<dbReference type="OrthoDB" id="1932641at2759"/>
<dbReference type="EMBL" id="KN823170">
    <property type="protein sequence ID" value="KIO20551.1"/>
    <property type="molecule type" value="Genomic_DNA"/>
</dbReference>
<dbReference type="InterPro" id="IPR004087">
    <property type="entry name" value="KH_dom"/>
</dbReference>
<dbReference type="InterPro" id="IPR036612">
    <property type="entry name" value="KH_dom_type_1_sf"/>
</dbReference>
<evidence type="ECO:0000256" key="4">
    <source>
        <dbReference type="ARBA" id="ARBA00016042"/>
    </source>
</evidence>
<protein>
    <recommendedName>
        <fullName evidence="4">Pre-rRNA-processing protein PNO1</fullName>
    </recommendedName>
    <alternativeName>
        <fullName evidence="8">Pre-rRNA-processing protein pno1</fullName>
    </alternativeName>
</protein>
<dbReference type="Proteomes" id="UP000054248">
    <property type="component" value="Unassembled WGS sequence"/>
</dbReference>
<proteinExistence type="inferred from homology"/>
<evidence type="ECO:0000256" key="3">
    <source>
        <dbReference type="ARBA" id="ARBA00011420"/>
    </source>
</evidence>
<evidence type="ECO:0000256" key="7">
    <source>
        <dbReference type="ARBA" id="ARBA00025554"/>
    </source>
</evidence>
<keyword evidence="5" id="KW-0694">RNA-binding</keyword>
<evidence type="ECO:0000256" key="8">
    <source>
        <dbReference type="ARBA" id="ARBA00071744"/>
    </source>
</evidence>
<feature type="domain" description="K Homology" evidence="10">
    <location>
        <begin position="129"/>
        <end position="197"/>
    </location>
</feature>
<evidence type="ECO:0000256" key="1">
    <source>
        <dbReference type="ARBA" id="ARBA00004604"/>
    </source>
</evidence>
<dbReference type="SMART" id="SM00322">
    <property type="entry name" value="KH"/>
    <property type="match status" value="1"/>
</dbReference>
<evidence type="ECO:0000259" key="10">
    <source>
        <dbReference type="SMART" id="SM00322"/>
    </source>
</evidence>
<dbReference type="HOGENOM" id="CLU_064992_1_0_1"/>
<dbReference type="PANTHER" id="PTHR12826:SF13">
    <property type="entry name" value="RNA-BINDING PROTEIN PNO1"/>
    <property type="match status" value="1"/>
</dbReference>
<comment type="similarity">
    <text evidence="2">Belongs to the PNO1 family.</text>
</comment>
<dbReference type="Pfam" id="PF22891">
    <property type="entry name" value="KH_PNO1_2nd"/>
    <property type="match status" value="1"/>
</dbReference>
<dbReference type="FunFam" id="3.30.1370.10:FF:000009">
    <property type="entry name" value="RNA-binding protein PNO1"/>
    <property type="match status" value="1"/>
</dbReference>
<feature type="region of interest" description="Disordered" evidence="9">
    <location>
        <begin position="1"/>
        <end position="38"/>
    </location>
</feature>